<evidence type="ECO:0000313" key="11">
    <source>
        <dbReference type="EMBL" id="GMT14766.1"/>
    </source>
</evidence>
<evidence type="ECO:0000256" key="7">
    <source>
        <dbReference type="ARBA" id="ARBA00023242"/>
    </source>
</evidence>
<organism evidence="11 12">
    <name type="scientific">Pristionchus fissidentatus</name>
    <dbReference type="NCBI Taxonomy" id="1538716"/>
    <lineage>
        <taxon>Eukaryota</taxon>
        <taxon>Metazoa</taxon>
        <taxon>Ecdysozoa</taxon>
        <taxon>Nematoda</taxon>
        <taxon>Chromadorea</taxon>
        <taxon>Rhabditida</taxon>
        <taxon>Rhabditina</taxon>
        <taxon>Diplogasteromorpha</taxon>
        <taxon>Diplogasteroidea</taxon>
        <taxon>Neodiplogasteridae</taxon>
        <taxon>Pristionchus</taxon>
    </lineage>
</organism>
<dbReference type="Gene3D" id="3.30.160.60">
    <property type="entry name" value="Classic Zinc Finger"/>
    <property type="match status" value="4"/>
</dbReference>
<dbReference type="GO" id="GO:0005634">
    <property type="term" value="C:nucleus"/>
    <property type="evidence" value="ECO:0007669"/>
    <property type="project" value="UniProtKB-SubCell"/>
</dbReference>
<dbReference type="PROSITE" id="PS00028">
    <property type="entry name" value="ZINC_FINGER_C2H2_1"/>
    <property type="match status" value="4"/>
</dbReference>
<keyword evidence="5 8" id="KW-0863">Zinc-finger</keyword>
<accession>A0AAV5V7T1</accession>
<keyword evidence="12" id="KW-1185">Reference proteome</keyword>
<name>A0AAV5V7T1_9BILA</name>
<gene>
    <name evidence="11" type="ORF">PFISCL1PPCAC_6063</name>
</gene>
<evidence type="ECO:0000256" key="6">
    <source>
        <dbReference type="ARBA" id="ARBA00022833"/>
    </source>
</evidence>
<feature type="domain" description="C2H2-type" evidence="10">
    <location>
        <begin position="174"/>
        <end position="201"/>
    </location>
</feature>
<dbReference type="Pfam" id="PF00096">
    <property type="entry name" value="zf-C2H2"/>
    <property type="match status" value="3"/>
</dbReference>
<feature type="domain" description="C2H2-type" evidence="10">
    <location>
        <begin position="408"/>
        <end position="436"/>
    </location>
</feature>
<feature type="compositionally biased region" description="Low complexity" evidence="9">
    <location>
        <begin position="283"/>
        <end position="299"/>
    </location>
</feature>
<dbReference type="SMART" id="SM00355">
    <property type="entry name" value="ZnF_C2H2"/>
    <property type="match status" value="5"/>
</dbReference>
<keyword evidence="4" id="KW-0677">Repeat</keyword>
<evidence type="ECO:0000256" key="2">
    <source>
        <dbReference type="ARBA" id="ARBA00006991"/>
    </source>
</evidence>
<proteinExistence type="inferred from homology"/>
<dbReference type="EMBL" id="BTSY01000002">
    <property type="protein sequence ID" value="GMT14766.1"/>
    <property type="molecule type" value="Genomic_DNA"/>
</dbReference>
<dbReference type="PANTHER" id="PTHR24394">
    <property type="entry name" value="ZINC FINGER PROTEIN"/>
    <property type="match status" value="1"/>
</dbReference>
<feature type="compositionally biased region" description="Low complexity" evidence="9">
    <location>
        <begin position="199"/>
        <end position="227"/>
    </location>
</feature>
<dbReference type="FunFam" id="3.30.160.60:FF:000929">
    <property type="entry name" value="Uncharacterized protein, isoform B"/>
    <property type="match status" value="1"/>
</dbReference>
<comment type="similarity">
    <text evidence="2">Belongs to the krueppel C2H2-type zinc-finger protein family.</text>
</comment>
<evidence type="ECO:0000256" key="3">
    <source>
        <dbReference type="ARBA" id="ARBA00022723"/>
    </source>
</evidence>
<evidence type="ECO:0000256" key="5">
    <source>
        <dbReference type="ARBA" id="ARBA00022771"/>
    </source>
</evidence>
<dbReference type="FunFam" id="3.30.160.60:FF:000383">
    <property type="entry name" value="Uncharacterized protein"/>
    <property type="match status" value="1"/>
</dbReference>
<dbReference type="AlphaFoldDB" id="A0AAV5V7T1"/>
<dbReference type="PROSITE" id="PS50157">
    <property type="entry name" value="ZINC_FINGER_C2H2_2"/>
    <property type="match status" value="4"/>
</dbReference>
<dbReference type="SUPFAM" id="SSF57667">
    <property type="entry name" value="beta-beta-alpha zinc fingers"/>
    <property type="match status" value="2"/>
</dbReference>
<evidence type="ECO:0000256" key="8">
    <source>
        <dbReference type="PROSITE-ProRule" id="PRU00042"/>
    </source>
</evidence>
<keyword evidence="6" id="KW-0862">Zinc</keyword>
<evidence type="ECO:0000259" key="10">
    <source>
        <dbReference type="PROSITE" id="PS50157"/>
    </source>
</evidence>
<dbReference type="GO" id="GO:0000981">
    <property type="term" value="F:DNA-binding transcription factor activity, RNA polymerase II-specific"/>
    <property type="evidence" value="ECO:0007669"/>
    <property type="project" value="TreeGrafter"/>
</dbReference>
<dbReference type="FunFam" id="3.30.160.60:FF:000112">
    <property type="entry name" value="Mds1 and evi1 complex locus protein"/>
    <property type="match status" value="1"/>
</dbReference>
<keyword evidence="3" id="KW-0479">Metal-binding</keyword>
<feature type="region of interest" description="Disordered" evidence="9">
    <location>
        <begin position="196"/>
        <end position="227"/>
    </location>
</feature>
<sequence>SHPSLHPTVLLSSSSAFRMSIEGAFLRSVQVTSLPGEGSLLMATSPLPQGTLIGLIDKAGENDSNAVLLLKLIRESDDETKANVVVTHTSTKTIFQTARQIEKGEALLAEKNTEEEDEEEMIEDMEEEELEEGEIKCDPNDPQECHPCTVCTKTFSSVSGLKQHSHIHCSSKPYRCSTCSKSYTQFSNLCRHRRIHTTSTPSSSSSIVDPDPPSSSSSSSSSHRCPSCSHSFPSSSLLIRHRPLCEMTSSLCRLPLPSFPFPPALWPQLLAIAAQGQLLPPHLMPSSTVSEGETSGTVSPVGSQRREGSPLDLSHPRGSSSEGEESGSRDESECAPSNLPFPLPDHSALLSLLRPPFLPPFPPTPSTTSSSHPRSAKDRYTCKYCHKVFPRSANLTRHLRTHTGEQPYKCDYCERSFSISSNLQRHVRNIHNKERPFNPIQMSTVRSTIWPTD</sequence>
<protein>
    <recommendedName>
        <fullName evidence="10">C2H2-type domain-containing protein</fullName>
    </recommendedName>
</protein>
<reference evidence="11" key="1">
    <citation type="submission" date="2023-10" db="EMBL/GenBank/DDBJ databases">
        <title>Genome assembly of Pristionchus species.</title>
        <authorList>
            <person name="Yoshida K."/>
            <person name="Sommer R.J."/>
        </authorList>
    </citation>
    <scope>NUCLEOTIDE SEQUENCE</scope>
    <source>
        <strain evidence="11">RS5133</strain>
    </source>
</reference>
<evidence type="ECO:0000256" key="9">
    <source>
        <dbReference type="SAM" id="MobiDB-lite"/>
    </source>
</evidence>
<evidence type="ECO:0000256" key="1">
    <source>
        <dbReference type="ARBA" id="ARBA00004123"/>
    </source>
</evidence>
<feature type="region of interest" description="Disordered" evidence="9">
    <location>
        <begin position="283"/>
        <end position="338"/>
    </location>
</feature>
<feature type="non-terminal residue" evidence="11">
    <location>
        <position position="1"/>
    </location>
</feature>
<dbReference type="InterPro" id="IPR036236">
    <property type="entry name" value="Znf_C2H2_sf"/>
</dbReference>
<dbReference type="PANTHER" id="PTHR24394:SF29">
    <property type="entry name" value="MYONEURIN"/>
    <property type="match status" value="1"/>
</dbReference>
<keyword evidence="7" id="KW-0539">Nucleus</keyword>
<evidence type="ECO:0000313" key="12">
    <source>
        <dbReference type="Proteomes" id="UP001432322"/>
    </source>
</evidence>
<evidence type="ECO:0000256" key="4">
    <source>
        <dbReference type="ARBA" id="ARBA00022737"/>
    </source>
</evidence>
<feature type="domain" description="C2H2-type" evidence="10">
    <location>
        <begin position="146"/>
        <end position="173"/>
    </location>
</feature>
<dbReference type="InterPro" id="IPR013087">
    <property type="entry name" value="Znf_C2H2_type"/>
</dbReference>
<feature type="domain" description="C2H2-type" evidence="10">
    <location>
        <begin position="380"/>
        <end position="407"/>
    </location>
</feature>
<comment type="subcellular location">
    <subcellularLocation>
        <location evidence="1">Nucleus</location>
    </subcellularLocation>
</comment>
<comment type="caution">
    <text evidence="11">The sequence shown here is derived from an EMBL/GenBank/DDBJ whole genome shotgun (WGS) entry which is preliminary data.</text>
</comment>
<dbReference type="GO" id="GO:0008270">
    <property type="term" value="F:zinc ion binding"/>
    <property type="evidence" value="ECO:0007669"/>
    <property type="project" value="UniProtKB-KW"/>
</dbReference>
<dbReference type="Proteomes" id="UP001432322">
    <property type="component" value="Unassembled WGS sequence"/>
</dbReference>